<dbReference type="AlphaFoldDB" id="A0A923L3I9"/>
<dbReference type="Gene3D" id="1.20.120.570">
    <property type="entry name" value="YkyA-like"/>
    <property type="match status" value="1"/>
</dbReference>
<evidence type="ECO:0000313" key="2">
    <source>
        <dbReference type="EMBL" id="MBC5635818.1"/>
    </source>
</evidence>
<proteinExistence type="predicted"/>
<feature type="coiled-coil region" evidence="1">
    <location>
        <begin position="26"/>
        <end position="79"/>
    </location>
</feature>
<dbReference type="InterPro" id="IPR036785">
    <property type="entry name" value="YkyA-like_sf"/>
</dbReference>
<accession>A0A923L3I9</accession>
<sequence length="208" mass="24610">MLGMVFLLAGCGNSPETQIYNHLEEAVKLEEGFQEQQDEITKLEQEEQELYKQIIELGIEELDQIKEFAERALESIEKRDERISLEKESLDASRAEFEQSKELIGEIKDEEVKEKALTMYGTMINRFDAYDILNKTYNESLELEKQLYEMLQREDLEQEALQEQVEKVNLKYQEVIEANSLFNDYTSEYNELKKNFYEVAEINVKYID</sequence>
<dbReference type="Pfam" id="PF10368">
    <property type="entry name" value="YkyA"/>
    <property type="match status" value="1"/>
</dbReference>
<evidence type="ECO:0000256" key="1">
    <source>
        <dbReference type="SAM" id="Coils"/>
    </source>
</evidence>
<dbReference type="InterPro" id="IPR019454">
    <property type="entry name" value="Lipoprot_YkyA-like"/>
</dbReference>
<comment type="caution">
    <text evidence="2">The sequence shown here is derived from an EMBL/GenBank/DDBJ whole genome shotgun (WGS) entry which is preliminary data.</text>
</comment>
<evidence type="ECO:0000313" key="3">
    <source>
        <dbReference type="Proteomes" id="UP000637359"/>
    </source>
</evidence>
<organism evidence="2 3">
    <name type="scientific">Ornithinibacillus hominis</name>
    <dbReference type="NCBI Taxonomy" id="2763055"/>
    <lineage>
        <taxon>Bacteria</taxon>
        <taxon>Bacillati</taxon>
        <taxon>Bacillota</taxon>
        <taxon>Bacilli</taxon>
        <taxon>Bacillales</taxon>
        <taxon>Bacillaceae</taxon>
        <taxon>Ornithinibacillus</taxon>
    </lineage>
</organism>
<dbReference type="SUPFAM" id="SSF140423">
    <property type="entry name" value="MW0975(SA0943)-like"/>
    <property type="match status" value="1"/>
</dbReference>
<gene>
    <name evidence="2" type="ORF">H8S33_03160</name>
</gene>
<name>A0A923L3I9_9BACI</name>
<dbReference type="EMBL" id="JACOOL010000002">
    <property type="protein sequence ID" value="MBC5635818.1"/>
    <property type="molecule type" value="Genomic_DNA"/>
</dbReference>
<keyword evidence="3" id="KW-1185">Reference proteome</keyword>
<feature type="coiled-coil region" evidence="1">
    <location>
        <begin position="134"/>
        <end position="178"/>
    </location>
</feature>
<dbReference type="Proteomes" id="UP000637359">
    <property type="component" value="Unassembled WGS sequence"/>
</dbReference>
<reference evidence="2" key="1">
    <citation type="submission" date="2020-08" db="EMBL/GenBank/DDBJ databases">
        <title>Genome public.</title>
        <authorList>
            <person name="Liu C."/>
            <person name="Sun Q."/>
        </authorList>
    </citation>
    <scope>NUCLEOTIDE SEQUENCE</scope>
    <source>
        <strain evidence="2">BX22</strain>
    </source>
</reference>
<protein>
    <submittedName>
        <fullName evidence="2">YkyA family protein</fullName>
    </submittedName>
</protein>
<keyword evidence="1" id="KW-0175">Coiled coil</keyword>